<feature type="region of interest" description="Disordered" evidence="1">
    <location>
        <begin position="665"/>
        <end position="721"/>
    </location>
</feature>
<name>A0AAV2Q9F4_MEGNR</name>
<feature type="compositionally biased region" description="Low complexity" evidence="1">
    <location>
        <begin position="509"/>
        <end position="521"/>
    </location>
</feature>
<keyword evidence="4" id="KW-1185">Reference proteome</keyword>
<feature type="compositionally biased region" description="Polar residues" evidence="1">
    <location>
        <begin position="1"/>
        <end position="12"/>
    </location>
</feature>
<evidence type="ECO:0000256" key="1">
    <source>
        <dbReference type="SAM" id="MobiDB-lite"/>
    </source>
</evidence>
<dbReference type="Pfam" id="PF23079">
    <property type="entry name" value="HTH_NOL4_2nd"/>
    <property type="match status" value="1"/>
</dbReference>
<proteinExistence type="predicted"/>
<dbReference type="PANTHER" id="PTHR12449:SF22">
    <property type="entry name" value="NUCLEOLAR PROTEIN 4"/>
    <property type="match status" value="1"/>
</dbReference>
<evidence type="ECO:0000259" key="2">
    <source>
        <dbReference type="Pfam" id="PF23079"/>
    </source>
</evidence>
<dbReference type="InterPro" id="IPR039788">
    <property type="entry name" value="NOL4/NOL4L"/>
</dbReference>
<gene>
    <name evidence="3" type="ORF">MNOR_LOCUS9041</name>
</gene>
<dbReference type="InterPro" id="IPR056549">
    <property type="entry name" value="HTH_NOL4"/>
</dbReference>
<dbReference type="EMBL" id="CAXKWB010004288">
    <property type="protein sequence ID" value="CAL4073174.1"/>
    <property type="molecule type" value="Genomic_DNA"/>
</dbReference>
<evidence type="ECO:0000313" key="4">
    <source>
        <dbReference type="Proteomes" id="UP001497623"/>
    </source>
</evidence>
<evidence type="ECO:0000313" key="3">
    <source>
        <dbReference type="EMBL" id="CAL4073174.1"/>
    </source>
</evidence>
<comment type="caution">
    <text evidence="3">The sequence shown here is derived from an EMBL/GenBank/DDBJ whole genome shotgun (WGS) entry which is preliminary data.</text>
</comment>
<reference evidence="3 4" key="1">
    <citation type="submission" date="2024-05" db="EMBL/GenBank/DDBJ databases">
        <authorList>
            <person name="Wallberg A."/>
        </authorList>
    </citation>
    <scope>NUCLEOTIDE SEQUENCE [LARGE SCALE GENOMIC DNA]</scope>
</reference>
<sequence length="1000" mass="109974">MVQQNHQLQNKLSGVGKHGQKRDRKAADLPIGPECDGIPGNMMGHGMQRSHQQLGFKAVPQHSPPSNMSPLGMYDTYQPWVLQTYGDSAKTKTITRNKYQRILQILRGDYIDNETSKFKLWCKGRGFRIGPPPGYIPLPPTDPDNGASIQLTALTAPMVPPNTPINVEYNADKDPHPDIYVQTGTVKNSEGQDRICYKKVAVVEEFFDIIYNLHVCKDGKDKKHMGQKRTYRAVSERYAFVPREAVTKFLVLCTECPRRSSVVQLSLNTVPLNVTTITTGSDEFRAEVSPKKEVEDFKLASPLPPTVSQQQTRDLAHQESQLGISQSYFSSPPTSQPPLFTQLNYHIPSSPYLPQSKALSMVTNLAPPTTISTTKPPHTLIPSSTPSDSLTTGALVSLHGTAPTYVTSSTRDQITSHPSSGLPLYANMPLFSFTPHQNPLTTFAPLPTHPISGSPFLTHHPYSPQPNSVIRPTPFLHSSLITQAALSSLPPSLTQPSILTLASALTHPTTTTKTPVTTTHSQITNSSSPLTFSQGSGEHQDFDSPSPKRMKKEACNLTPPYSPVYEPVGDNDLDYDIVTPQGMKKGAYNPTPPYSPVYEPVGEEEKHQVEKKVSDLSSEANYSLPFTSIYLKCTKKLQENNNKKANFNNIYPKAVTSATAVVALDRGGTPSPASPMGSEQCTPETPLDTAINTEDTSGFGNKGDEDDDAEDNEDDKTESHYNQDRLKAFNIFVRLFVDENLDRIVPIIKQPKEKIQAIIDACARQFPEFAERTRKRILSYLKSCRRNKRTRDSNDWDTPPRLTPPHLTSVQAEQVLASACENEAQNAKRMRLGHEPIAQPYPLVSHLQLKQGTSDTTLSMDNVGVKTEASLHPHACALAKPLEPSLAQPLSEAKVINESSICKASSQQSFQKMSSPTSFRVNSQPGTTPLPQTTSAEVVSNGPTDLSVQATDAKISRPSLNSLEVAAVRQLITGYRESADYLLQSADKLENLLSHQLGPY</sequence>
<dbReference type="AlphaFoldDB" id="A0AAV2Q9F4"/>
<feature type="region of interest" description="Disordered" evidence="1">
    <location>
        <begin position="1"/>
        <end position="34"/>
    </location>
</feature>
<feature type="compositionally biased region" description="Polar residues" evidence="1">
    <location>
        <begin position="690"/>
        <end position="699"/>
    </location>
</feature>
<feature type="region of interest" description="Disordered" evidence="1">
    <location>
        <begin position="509"/>
        <end position="551"/>
    </location>
</feature>
<feature type="region of interest" description="Disordered" evidence="1">
    <location>
        <begin position="914"/>
        <end position="940"/>
    </location>
</feature>
<organism evidence="3 4">
    <name type="scientific">Meganyctiphanes norvegica</name>
    <name type="common">Northern krill</name>
    <name type="synonym">Thysanopoda norvegica</name>
    <dbReference type="NCBI Taxonomy" id="48144"/>
    <lineage>
        <taxon>Eukaryota</taxon>
        <taxon>Metazoa</taxon>
        <taxon>Ecdysozoa</taxon>
        <taxon>Arthropoda</taxon>
        <taxon>Crustacea</taxon>
        <taxon>Multicrustacea</taxon>
        <taxon>Malacostraca</taxon>
        <taxon>Eumalacostraca</taxon>
        <taxon>Eucarida</taxon>
        <taxon>Euphausiacea</taxon>
        <taxon>Euphausiidae</taxon>
        <taxon>Meganyctiphanes</taxon>
    </lineage>
</organism>
<feature type="compositionally biased region" description="Acidic residues" evidence="1">
    <location>
        <begin position="704"/>
        <end position="716"/>
    </location>
</feature>
<protein>
    <recommendedName>
        <fullName evidence="2">Nucleolar protein 4 helical domain-containing protein</fullName>
    </recommendedName>
</protein>
<dbReference type="Proteomes" id="UP001497623">
    <property type="component" value="Unassembled WGS sequence"/>
</dbReference>
<feature type="region of interest" description="Disordered" evidence="1">
    <location>
        <begin position="369"/>
        <end position="388"/>
    </location>
</feature>
<dbReference type="PANTHER" id="PTHR12449">
    <property type="entry name" value="DEATH DOMAIN-CONTAINING PROTEIN"/>
    <property type="match status" value="1"/>
</dbReference>
<feature type="domain" description="Nucleolar protein 4 helical" evidence="2">
    <location>
        <begin position="724"/>
        <end position="823"/>
    </location>
</feature>
<feature type="compositionally biased region" description="Polar residues" evidence="1">
    <location>
        <begin position="522"/>
        <end position="537"/>
    </location>
</feature>
<accession>A0AAV2Q9F4</accession>